<dbReference type="Proteomes" id="UP000277749">
    <property type="component" value="Segment"/>
</dbReference>
<protein>
    <submittedName>
        <fullName evidence="1">Putative viral structural protein</fullName>
    </submittedName>
</protein>
<organism evidence="1 2">
    <name type="scientific">Sulfolobales Beppu filamentous virus 2</name>
    <dbReference type="NCBI Taxonomy" id="2493123"/>
    <lineage>
        <taxon>Viruses</taxon>
        <taxon>Adnaviria</taxon>
        <taxon>Zilligvirae</taxon>
        <taxon>Taleaviricota</taxon>
        <taxon>Tokiviricetes</taxon>
        <taxon>Ligamenvirales</taxon>
        <taxon>Lipothrixviridae</taxon>
        <taxon>Alphalipothrixvirus</taxon>
        <taxon>Alphalipothrixvirus umijigokuense</taxon>
    </lineage>
</organism>
<evidence type="ECO:0000313" key="2">
    <source>
        <dbReference type="Proteomes" id="UP000277749"/>
    </source>
</evidence>
<name>A0A3Q8Q3S0_9VIRU</name>
<keyword evidence="2" id="KW-1185">Reference proteome</keyword>
<gene>
    <name evidence="1" type="ORF">SBFV2_gp42</name>
</gene>
<evidence type="ECO:0000313" key="1">
    <source>
        <dbReference type="EMBL" id="AZI75809.1"/>
    </source>
</evidence>
<reference evidence="1 2" key="1">
    <citation type="journal article" date="2018" name="Environ. Microbiol.">
        <title>New archaeal viruses discovered by metagenomic analysis of viral communities in enrichment cultures.</title>
        <authorList>
            <person name="Liu Y."/>
            <person name="Brandt D."/>
            <person name="Ishino S."/>
            <person name="Ishino Y."/>
            <person name="Koonin E.V."/>
            <person name="Kalinowski J."/>
            <person name="Krupovic M."/>
            <person name="Prangishvili D."/>
        </authorList>
    </citation>
    <scope>NUCLEOTIDE SEQUENCE [LARGE SCALE GENOMIC DNA]</scope>
</reference>
<accession>A0A3Q8Q3S0</accession>
<sequence length="92" mass="10359">MKLLTNAVVTDIVTKKTLRKKMVLAQVFDEVEITVGVKEYDVGIMIENINGDAYILQPNLAVKIDESLMEKLKNTKIYDANINIFALPGVYK</sequence>
<proteinExistence type="predicted"/>
<dbReference type="EMBL" id="MK064563">
    <property type="protein sequence ID" value="AZI75809.1"/>
    <property type="molecule type" value="Genomic_DNA"/>
</dbReference>